<dbReference type="PANTHER" id="PTHR35008">
    <property type="entry name" value="BLL4482 PROTEIN-RELATED"/>
    <property type="match status" value="1"/>
</dbReference>
<feature type="compositionally biased region" description="Polar residues" evidence="11">
    <location>
        <begin position="311"/>
        <end position="333"/>
    </location>
</feature>
<feature type="binding site" description="covalent" evidence="9">
    <location>
        <position position="207"/>
    </location>
    <ligand>
        <name>heme c</name>
        <dbReference type="ChEBI" id="CHEBI:61717"/>
        <label>2</label>
    </ligand>
</feature>
<feature type="binding site" description="covalent" evidence="9">
    <location>
        <position position="346"/>
    </location>
    <ligand>
        <name>heme c</name>
        <dbReference type="ChEBI" id="CHEBI:61717"/>
        <label>3</label>
    </ligand>
</feature>
<keyword evidence="2" id="KW-1003">Cell membrane</keyword>
<accession>A0A5D3KLD4</accession>
<feature type="domain" description="Cytochrome c" evidence="12">
    <location>
        <begin position="44"/>
        <end position="147"/>
    </location>
</feature>
<dbReference type="InterPro" id="IPR051459">
    <property type="entry name" value="Cytochrome_c-type_DH"/>
</dbReference>
<sequence>MILRNLMGLVVVLGALSAGGFSVYAWRSEIPEVAPAQPSRFDPELVRRGAGLAAVGNCNSCHTRTGGPSFAGGLRIPTQFGSIYTTNITPDPETGIGLWSEAAFERAMRDGVDRLGRHLYPAFPYDHFTHVTDEDIRALYAYFMTRQPAHATPRANELRFPFDQRILLAGWKLLFFRKGVFQPDERHDRRWNRGAYLVEGLAHCGGCHTPRNTLGAERGNDAYDGGEAEGWTAYALNVDSPSPVPWDKDALFQYLRHGWHEAHGMARGPMAPVVDNLNALEDDDLLAVVTYIAAVVGTPSPERARRGRSVLEQTSGNGATLTSDSAAPSGATNERSEGAAIYVTTCAPCHESSRPLPYGGINLARSTGPNGPTARNLVNVILWGLPPSDGQRSPIMPGFNNAMTDDQVRALVTYVRQRFGHGPTWTNVDQDIRDARAGNFKVGIYPAPGTDPASGVISQREVR</sequence>
<dbReference type="OrthoDB" id="9811281at2"/>
<dbReference type="GO" id="GO:0016614">
    <property type="term" value="F:oxidoreductase activity, acting on CH-OH group of donors"/>
    <property type="evidence" value="ECO:0007669"/>
    <property type="project" value="InterPro"/>
</dbReference>
<feature type="binding site" description="covalent" evidence="9">
    <location>
        <position position="61"/>
    </location>
    <ligand>
        <name>heme c</name>
        <dbReference type="ChEBI" id="CHEBI:61717"/>
        <label>1</label>
    </ligand>
</feature>
<dbReference type="GO" id="GO:0005886">
    <property type="term" value="C:plasma membrane"/>
    <property type="evidence" value="ECO:0007669"/>
    <property type="project" value="UniProtKB-SubCell"/>
</dbReference>
<evidence type="ECO:0000256" key="1">
    <source>
        <dbReference type="ARBA" id="ARBA00004236"/>
    </source>
</evidence>
<dbReference type="InterPro" id="IPR036909">
    <property type="entry name" value="Cyt_c-like_dom_sf"/>
</dbReference>
<keyword evidence="3 9" id="KW-0349">Heme</keyword>
<feature type="binding site" description="axial binding residue" evidence="10">
    <location>
        <position position="208"/>
    </location>
    <ligand>
        <name>heme c</name>
        <dbReference type="ChEBI" id="CHEBI:61717"/>
        <label>2</label>
    </ligand>
    <ligandPart>
        <name>Fe</name>
        <dbReference type="ChEBI" id="CHEBI:18248"/>
    </ligandPart>
</feature>
<evidence type="ECO:0000256" key="8">
    <source>
        <dbReference type="ARBA" id="ARBA00023136"/>
    </source>
</evidence>
<feature type="domain" description="Cytochrome c" evidence="12">
    <location>
        <begin position="189"/>
        <end position="296"/>
    </location>
</feature>
<evidence type="ECO:0000256" key="10">
    <source>
        <dbReference type="PIRSR" id="PIRSR000018-51"/>
    </source>
</evidence>
<organism evidence="13 14">
    <name type="scientific">Bradyrhizobium rifense</name>
    <dbReference type="NCBI Taxonomy" id="515499"/>
    <lineage>
        <taxon>Bacteria</taxon>
        <taxon>Pseudomonadati</taxon>
        <taxon>Pseudomonadota</taxon>
        <taxon>Alphaproteobacteria</taxon>
        <taxon>Hyphomicrobiales</taxon>
        <taxon>Nitrobacteraceae</taxon>
        <taxon>Bradyrhizobium</taxon>
    </lineage>
</organism>
<gene>
    <name evidence="13" type="ORF">FXB40_11395</name>
</gene>
<dbReference type="GO" id="GO:0005506">
    <property type="term" value="F:iron ion binding"/>
    <property type="evidence" value="ECO:0007669"/>
    <property type="project" value="InterPro"/>
</dbReference>
<evidence type="ECO:0000256" key="3">
    <source>
        <dbReference type="ARBA" id="ARBA00022617"/>
    </source>
</evidence>
<evidence type="ECO:0000256" key="11">
    <source>
        <dbReference type="SAM" id="MobiDB-lite"/>
    </source>
</evidence>
<evidence type="ECO:0000313" key="13">
    <source>
        <dbReference type="EMBL" id="TYL96639.1"/>
    </source>
</evidence>
<dbReference type="GO" id="GO:0020037">
    <property type="term" value="F:heme binding"/>
    <property type="evidence" value="ECO:0007669"/>
    <property type="project" value="InterPro"/>
</dbReference>
<evidence type="ECO:0000313" key="14">
    <source>
        <dbReference type="Proteomes" id="UP000324758"/>
    </source>
</evidence>
<feature type="binding site" description="axial binding residue" evidence="10">
    <location>
        <position position="62"/>
    </location>
    <ligand>
        <name>heme c</name>
        <dbReference type="ChEBI" id="CHEBI:61717"/>
        <label>1</label>
    </ligand>
    <ligandPart>
        <name>Fe</name>
        <dbReference type="ChEBI" id="CHEBI:18248"/>
    </ligandPart>
</feature>
<dbReference type="Proteomes" id="UP000324758">
    <property type="component" value="Unassembled WGS sequence"/>
</dbReference>
<dbReference type="InterPro" id="IPR009056">
    <property type="entry name" value="Cyt_c-like_dom"/>
</dbReference>
<evidence type="ECO:0000256" key="4">
    <source>
        <dbReference type="ARBA" id="ARBA00022723"/>
    </source>
</evidence>
<dbReference type="Pfam" id="PF13442">
    <property type="entry name" value="Cytochrome_CBB3"/>
    <property type="match status" value="1"/>
</dbReference>
<reference evidence="13 14" key="1">
    <citation type="submission" date="2019-08" db="EMBL/GenBank/DDBJ databases">
        <title>Bradyrhizobium hipponensis sp. nov., a rhizobium isolated from a Lupinus angustifolius root nodule in Tunisia.</title>
        <authorList>
            <person name="Off K."/>
            <person name="Rejili M."/>
            <person name="Mars M."/>
            <person name="Brachmann A."/>
            <person name="Marin M."/>
        </authorList>
    </citation>
    <scope>NUCLEOTIDE SEQUENCE [LARGE SCALE GENOMIC DNA]</scope>
    <source>
        <strain evidence="13 14">CTAW71</strain>
    </source>
</reference>
<keyword evidence="8" id="KW-0472">Membrane</keyword>
<comment type="subcellular location">
    <subcellularLocation>
        <location evidence="1">Cell membrane</location>
    </subcellularLocation>
</comment>
<comment type="cofactor">
    <cofactor evidence="9">
        <name>heme c</name>
        <dbReference type="ChEBI" id="CHEBI:61717"/>
    </cofactor>
    <text evidence="9">Binds 3 heme c groups covalently per subunit.</text>
</comment>
<protein>
    <submittedName>
        <fullName evidence="13">C-type cytochrome</fullName>
    </submittedName>
</protein>
<evidence type="ECO:0000256" key="7">
    <source>
        <dbReference type="ARBA" id="ARBA00023004"/>
    </source>
</evidence>
<dbReference type="InterPro" id="IPR014353">
    <property type="entry name" value="Membr-bd_ADH_cyt_c"/>
</dbReference>
<proteinExistence type="predicted"/>
<keyword evidence="14" id="KW-1185">Reference proteome</keyword>
<keyword evidence="4 10" id="KW-0479">Metal-binding</keyword>
<keyword evidence="5" id="KW-0732">Signal</keyword>
<dbReference type="Gene3D" id="1.10.760.10">
    <property type="entry name" value="Cytochrome c-like domain"/>
    <property type="match status" value="2"/>
</dbReference>
<dbReference type="RefSeq" id="WP_148772302.1">
    <property type="nucleotide sequence ID" value="NZ_VSSS01000018.1"/>
</dbReference>
<name>A0A5D3KLD4_9BRAD</name>
<dbReference type="PROSITE" id="PS51007">
    <property type="entry name" value="CYTC"/>
    <property type="match status" value="3"/>
</dbReference>
<evidence type="ECO:0000256" key="6">
    <source>
        <dbReference type="ARBA" id="ARBA00022737"/>
    </source>
</evidence>
<dbReference type="AlphaFoldDB" id="A0A5D3KLD4"/>
<feature type="binding site" description="axial binding residue" evidence="10">
    <location>
        <position position="350"/>
    </location>
    <ligand>
        <name>heme c</name>
        <dbReference type="ChEBI" id="CHEBI:61717"/>
        <label>3</label>
    </ligand>
    <ligandPart>
        <name>Fe</name>
        <dbReference type="ChEBI" id="CHEBI:18248"/>
    </ligandPart>
</feature>
<feature type="binding site" description="covalent" evidence="9">
    <location>
        <position position="58"/>
    </location>
    <ligand>
        <name>heme c</name>
        <dbReference type="ChEBI" id="CHEBI:61717"/>
        <label>1</label>
    </ligand>
</feature>
<evidence type="ECO:0000256" key="5">
    <source>
        <dbReference type="ARBA" id="ARBA00022729"/>
    </source>
</evidence>
<dbReference type="PANTHER" id="PTHR35008:SF8">
    <property type="entry name" value="ALCOHOL DEHYDROGENASE CYTOCHROME C SUBUNIT"/>
    <property type="match status" value="1"/>
</dbReference>
<evidence type="ECO:0000259" key="12">
    <source>
        <dbReference type="PROSITE" id="PS51007"/>
    </source>
</evidence>
<dbReference type="EMBL" id="VSSS01000018">
    <property type="protein sequence ID" value="TYL96639.1"/>
    <property type="molecule type" value="Genomic_DNA"/>
</dbReference>
<feature type="binding site" description="covalent" evidence="9">
    <location>
        <position position="349"/>
    </location>
    <ligand>
        <name>heme c</name>
        <dbReference type="ChEBI" id="CHEBI:61717"/>
        <label>3</label>
    </ligand>
</feature>
<evidence type="ECO:0000256" key="2">
    <source>
        <dbReference type="ARBA" id="ARBA00022475"/>
    </source>
</evidence>
<evidence type="ECO:0000256" key="9">
    <source>
        <dbReference type="PIRSR" id="PIRSR000018-50"/>
    </source>
</evidence>
<keyword evidence="7 10" id="KW-0408">Iron</keyword>
<feature type="domain" description="Cytochrome c" evidence="12">
    <location>
        <begin position="333"/>
        <end position="419"/>
    </location>
</feature>
<dbReference type="SUPFAM" id="SSF46626">
    <property type="entry name" value="Cytochrome c"/>
    <property type="match status" value="3"/>
</dbReference>
<feature type="region of interest" description="Disordered" evidence="11">
    <location>
        <begin position="302"/>
        <end position="335"/>
    </location>
</feature>
<keyword evidence="6" id="KW-0677">Repeat</keyword>
<dbReference type="GO" id="GO:0009055">
    <property type="term" value="F:electron transfer activity"/>
    <property type="evidence" value="ECO:0007669"/>
    <property type="project" value="InterPro"/>
</dbReference>
<dbReference type="PIRSF" id="PIRSF000018">
    <property type="entry name" value="Mb_ADH_cyt_c"/>
    <property type="match status" value="1"/>
</dbReference>
<feature type="binding site" description="covalent" evidence="9">
    <location>
        <position position="204"/>
    </location>
    <ligand>
        <name>heme c</name>
        <dbReference type="ChEBI" id="CHEBI:61717"/>
        <label>2</label>
    </ligand>
</feature>
<comment type="caution">
    <text evidence="13">The sequence shown here is derived from an EMBL/GenBank/DDBJ whole genome shotgun (WGS) entry which is preliminary data.</text>
</comment>